<reference evidence="2" key="1">
    <citation type="journal article" date="2011" name="PLoS Genet.">
        <title>Genomic analysis of the necrotrophic fungal pathogens Sclerotinia sclerotiorum and Botrytis cinerea.</title>
        <authorList>
            <person name="Amselem J."/>
            <person name="Cuomo C.A."/>
            <person name="van Kan J.A."/>
            <person name="Viaud M."/>
            <person name="Benito E.P."/>
            <person name="Couloux A."/>
            <person name="Coutinho P.M."/>
            <person name="de Vries R.P."/>
            <person name="Dyer P.S."/>
            <person name="Fillinger S."/>
            <person name="Fournier E."/>
            <person name="Gout L."/>
            <person name="Hahn M."/>
            <person name="Kohn L."/>
            <person name="Lapalu N."/>
            <person name="Plummer K.M."/>
            <person name="Pradier J.M."/>
            <person name="Quevillon E."/>
            <person name="Sharon A."/>
            <person name="Simon A."/>
            <person name="ten Have A."/>
            <person name="Tudzynski B."/>
            <person name="Tudzynski P."/>
            <person name="Wincker P."/>
            <person name="Andrew M."/>
            <person name="Anthouard V."/>
            <person name="Beever R.E."/>
            <person name="Beffa R."/>
            <person name="Benoit I."/>
            <person name="Bouzid O."/>
            <person name="Brault B."/>
            <person name="Chen Z."/>
            <person name="Choquer M."/>
            <person name="Collemare J."/>
            <person name="Cotton P."/>
            <person name="Danchin E.G."/>
            <person name="Da Silva C."/>
            <person name="Gautier A."/>
            <person name="Giraud C."/>
            <person name="Giraud T."/>
            <person name="Gonzalez C."/>
            <person name="Grossetete S."/>
            <person name="Guldener U."/>
            <person name="Henrissat B."/>
            <person name="Howlett B.J."/>
            <person name="Kodira C."/>
            <person name="Kretschmer M."/>
            <person name="Lappartient A."/>
            <person name="Leroch M."/>
            <person name="Levis C."/>
            <person name="Mauceli E."/>
            <person name="Neuveglise C."/>
            <person name="Oeser B."/>
            <person name="Pearson M."/>
            <person name="Poulain J."/>
            <person name="Poussereau N."/>
            <person name="Quesneville H."/>
            <person name="Rascle C."/>
            <person name="Schumacher J."/>
            <person name="Segurens B."/>
            <person name="Sexton A."/>
            <person name="Silva E."/>
            <person name="Sirven C."/>
            <person name="Soanes D.M."/>
            <person name="Talbot N.J."/>
            <person name="Templeton M."/>
            <person name="Yandava C."/>
            <person name="Yarden O."/>
            <person name="Zeng Q."/>
            <person name="Rollins J.A."/>
            <person name="Lebrun M.H."/>
            <person name="Dickman M."/>
        </authorList>
    </citation>
    <scope>NUCLEOTIDE SEQUENCE [LARGE SCALE GENOMIC DNA]</scope>
    <source>
        <strain evidence="2">ATCC 18683 / 1980 / Ss-1</strain>
    </source>
</reference>
<dbReference type="RefSeq" id="XP_001588634.1">
    <property type="nucleotide sequence ID" value="XM_001588584.1"/>
</dbReference>
<sequence>MMKPSMASAVPNEKRHEMKKWEGNFCGPYLIYACIYLVRAQVSDACKVRLTFFPSILVSPHVVDRAAGNRKVGNCIATVVKASFAIDIDGDIDGKSHLFSRVRVTIRYLPVKGCDAVITRSRDKLLHSPFSNPKC</sequence>
<dbReference type="Proteomes" id="UP000001312">
    <property type="component" value="Unassembled WGS sequence"/>
</dbReference>
<dbReference type="PROSITE" id="PS51257">
    <property type="entry name" value="PROKAR_LIPOPROTEIN"/>
    <property type="match status" value="1"/>
</dbReference>
<dbReference type="EMBL" id="CH476635">
    <property type="protein sequence ID" value="EDN94308.1"/>
    <property type="molecule type" value="Genomic_DNA"/>
</dbReference>
<dbReference type="KEGG" id="ssl:SS1G_10181"/>
<keyword evidence="2" id="KW-1185">Reference proteome</keyword>
<dbReference type="InParanoid" id="A7EXW6"/>
<accession>A7EXW6</accession>
<proteinExistence type="predicted"/>
<evidence type="ECO:0000313" key="1">
    <source>
        <dbReference type="EMBL" id="EDN94308.1"/>
    </source>
</evidence>
<organism evidence="1 2">
    <name type="scientific">Sclerotinia sclerotiorum (strain ATCC 18683 / 1980 / Ss-1)</name>
    <name type="common">White mold</name>
    <name type="synonym">Whetzelinia sclerotiorum</name>
    <dbReference type="NCBI Taxonomy" id="665079"/>
    <lineage>
        <taxon>Eukaryota</taxon>
        <taxon>Fungi</taxon>
        <taxon>Dikarya</taxon>
        <taxon>Ascomycota</taxon>
        <taxon>Pezizomycotina</taxon>
        <taxon>Leotiomycetes</taxon>
        <taxon>Helotiales</taxon>
        <taxon>Sclerotiniaceae</taxon>
        <taxon>Sclerotinia</taxon>
    </lineage>
</organism>
<protein>
    <submittedName>
        <fullName evidence="1">Uncharacterized protein</fullName>
    </submittedName>
</protein>
<evidence type="ECO:0000313" key="2">
    <source>
        <dbReference type="Proteomes" id="UP000001312"/>
    </source>
</evidence>
<dbReference type="AlphaFoldDB" id="A7EXW6"/>
<gene>
    <name evidence="1" type="ORF">SS1G_10181</name>
</gene>
<name>A7EXW6_SCLS1</name>
<dbReference type="HOGENOM" id="CLU_1886997_0_0_1"/>
<dbReference type="GeneID" id="5484950"/>